<sequence>MKKTFLKVAQDGHFFDKHQNILVAVSGGNDSMALLEYLLATKDSLGLTLGIAHVNHKQRLESDDEEKYLKEFANQHGIPIYIDYYPDAVFSEKKARDFRYRFFENIMQEEAYTGLVTAHHADDQAETILMRFLRGSRMRYLSGIKAVQDFGPGQLIRPLLSFKKSELKASFYFEDASNQEDSYFRNRIRNNYLPQLREENPQFSDYLLDFGQEMTQLFQALQDLTQNLDVNDLSLFRQQSSAVQNFLLQNYLANFPDLQLSKSQFAEVLTVLQTKANYEQKLKDDYFLRKDYQKFTISKIQPKTDDMKEEFVIDSEGIFEFGNCIFSFDKKLAGANQILLVQKNSPILLRYRKNGDRLTLNGIDKKLSRYFIDNKIPAEIRRKTIIIEQKEKIFGLANLATSDLSKSLKDDIMKTKLYIKMKE</sequence>
<dbReference type="GO" id="GO:0005737">
    <property type="term" value="C:cytoplasm"/>
    <property type="evidence" value="ECO:0007669"/>
    <property type="project" value="UniProtKB-SubCell"/>
</dbReference>
<dbReference type="SMART" id="SM00977">
    <property type="entry name" value="TilS_C"/>
    <property type="match status" value="1"/>
</dbReference>
<feature type="binding site" evidence="8">
    <location>
        <begin position="26"/>
        <end position="31"/>
    </location>
    <ligand>
        <name>ATP</name>
        <dbReference type="ChEBI" id="CHEBI:30616"/>
    </ligand>
</feature>
<dbReference type="NCBIfam" id="TIGR02433">
    <property type="entry name" value="lysidine_TilS_C"/>
    <property type="match status" value="1"/>
</dbReference>
<evidence type="ECO:0000256" key="2">
    <source>
        <dbReference type="ARBA" id="ARBA00022490"/>
    </source>
</evidence>
<dbReference type="InterPro" id="IPR012796">
    <property type="entry name" value="Lysidine-tRNA-synth_C"/>
</dbReference>
<reference evidence="11" key="1">
    <citation type="submission" date="2015-03" db="EMBL/GenBank/DDBJ databases">
        <authorList>
            <person name="Urmite Genomes"/>
        </authorList>
    </citation>
    <scope>NUCLEOTIDE SEQUENCE [LARGE SCALE GENOMIC DNA]</scope>
    <source>
        <strain evidence="11">FF10</strain>
    </source>
</reference>
<feature type="domain" description="Lysidine-tRNA(Ile) synthetase C-terminal" evidence="9">
    <location>
        <begin position="347"/>
        <end position="419"/>
    </location>
</feature>
<comment type="catalytic activity">
    <reaction evidence="7 8">
        <text>cytidine(34) in tRNA(Ile2) + L-lysine + ATP = lysidine(34) in tRNA(Ile2) + AMP + diphosphate + H(+)</text>
        <dbReference type="Rhea" id="RHEA:43744"/>
        <dbReference type="Rhea" id="RHEA-COMP:10625"/>
        <dbReference type="Rhea" id="RHEA-COMP:10670"/>
        <dbReference type="ChEBI" id="CHEBI:15378"/>
        <dbReference type="ChEBI" id="CHEBI:30616"/>
        <dbReference type="ChEBI" id="CHEBI:32551"/>
        <dbReference type="ChEBI" id="CHEBI:33019"/>
        <dbReference type="ChEBI" id="CHEBI:82748"/>
        <dbReference type="ChEBI" id="CHEBI:83665"/>
        <dbReference type="ChEBI" id="CHEBI:456215"/>
        <dbReference type="EC" id="6.3.4.19"/>
    </reaction>
</comment>
<evidence type="ECO:0000256" key="4">
    <source>
        <dbReference type="ARBA" id="ARBA00022694"/>
    </source>
</evidence>
<gene>
    <name evidence="8" type="primary">tilS</name>
    <name evidence="10" type="ORF">BN1356_00337</name>
</gene>
<dbReference type="SUPFAM" id="SSF56037">
    <property type="entry name" value="PheT/TilS domain"/>
    <property type="match status" value="1"/>
</dbReference>
<dbReference type="NCBIfam" id="TIGR02432">
    <property type="entry name" value="lysidine_TilS_N"/>
    <property type="match status" value="1"/>
</dbReference>
<keyword evidence="3 8" id="KW-0436">Ligase</keyword>
<evidence type="ECO:0000256" key="8">
    <source>
        <dbReference type="HAMAP-Rule" id="MF_01161"/>
    </source>
</evidence>
<evidence type="ECO:0000313" key="11">
    <source>
        <dbReference type="Proteomes" id="UP000198604"/>
    </source>
</evidence>
<comment type="similarity">
    <text evidence="8">Belongs to the tRNA(Ile)-lysidine synthase family.</text>
</comment>
<dbReference type="InterPro" id="IPR011063">
    <property type="entry name" value="TilS/TtcA_N"/>
</dbReference>
<organism evidence="10 11">
    <name type="scientific">Streptococcus varani</name>
    <dbReference type="NCBI Taxonomy" id="1608583"/>
    <lineage>
        <taxon>Bacteria</taxon>
        <taxon>Bacillati</taxon>
        <taxon>Bacillota</taxon>
        <taxon>Bacilli</taxon>
        <taxon>Lactobacillales</taxon>
        <taxon>Streptococcaceae</taxon>
        <taxon>Streptococcus</taxon>
    </lineage>
</organism>
<dbReference type="InterPro" id="IPR012795">
    <property type="entry name" value="tRNA_Ile_lys_synt_N"/>
</dbReference>
<dbReference type="OrthoDB" id="9807403at2"/>
<dbReference type="CDD" id="cd01992">
    <property type="entry name" value="TilS_N"/>
    <property type="match status" value="1"/>
</dbReference>
<comment type="subcellular location">
    <subcellularLocation>
        <location evidence="1 8">Cytoplasm</location>
    </subcellularLocation>
</comment>
<dbReference type="EC" id="6.3.4.19" evidence="8"/>
<dbReference type="GO" id="GO:0006400">
    <property type="term" value="P:tRNA modification"/>
    <property type="evidence" value="ECO:0007669"/>
    <property type="project" value="UniProtKB-UniRule"/>
</dbReference>
<dbReference type="Pfam" id="PF01171">
    <property type="entry name" value="ATP_bind_3"/>
    <property type="match status" value="1"/>
</dbReference>
<keyword evidence="11" id="KW-1185">Reference proteome</keyword>
<evidence type="ECO:0000259" key="9">
    <source>
        <dbReference type="SMART" id="SM00977"/>
    </source>
</evidence>
<dbReference type="RefSeq" id="WP_093649692.1">
    <property type="nucleotide sequence ID" value="NZ_CTEN01000001.1"/>
</dbReference>
<dbReference type="EMBL" id="CTEN01000001">
    <property type="protein sequence ID" value="CQR23971.1"/>
    <property type="molecule type" value="Genomic_DNA"/>
</dbReference>
<evidence type="ECO:0000256" key="7">
    <source>
        <dbReference type="ARBA" id="ARBA00048539"/>
    </source>
</evidence>
<dbReference type="GO" id="GO:0005524">
    <property type="term" value="F:ATP binding"/>
    <property type="evidence" value="ECO:0007669"/>
    <property type="project" value="UniProtKB-UniRule"/>
</dbReference>
<keyword evidence="5 8" id="KW-0547">Nucleotide-binding</keyword>
<dbReference type="HAMAP" id="MF_01161">
    <property type="entry name" value="tRNA_Ile_lys_synt"/>
    <property type="match status" value="1"/>
</dbReference>
<dbReference type="InterPro" id="IPR014729">
    <property type="entry name" value="Rossmann-like_a/b/a_fold"/>
</dbReference>
<dbReference type="AlphaFoldDB" id="A0A0E4CRX0"/>
<dbReference type="PANTHER" id="PTHR43033:SF1">
    <property type="entry name" value="TRNA(ILE)-LYSIDINE SYNTHASE-RELATED"/>
    <property type="match status" value="1"/>
</dbReference>
<dbReference type="InterPro" id="IPR012094">
    <property type="entry name" value="tRNA_Ile_lys_synt"/>
</dbReference>
<accession>A0A0E4CRX0</accession>
<dbReference type="Gene3D" id="3.40.50.620">
    <property type="entry name" value="HUPs"/>
    <property type="match status" value="1"/>
</dbReference>
<evidence type="ECO:0000313" key="10">
    <source>
        <dbReference type="EMBL" id="CQR23971.1"/>
    </source>
</evidence>
<dbReference type="Pfam" id="PF11734">
    <property type="entry name" value="TilS_C"/>
    <property type="match status" value="1"/>
</dbReference>
<evidence type="ECO:0000256" key="1">
    <source>
        <dbReference type="ARBA" id="ARBA00004496"/>
    </source>
</evidence>
<keyword evidence="2 8" id="KW-0963">Cytoplasm</keyword>
<proteinExistence type="inferred from homology"/>
<dbReference type="Proteomes" id="UP000198604">
    <property type="component" value="Unassembled WGS sequence"/>
</dbReference>
<dbReference type="SUPFAM" id="SSF52402">
    <property type="entry name" value="Adenine nucleotide alpha hydrolases-like"/>
    <property type="match status" value="1"/>
</dbReference>
<dbReference type="PANTHER" id="PTHR43033">
    <property type="entry name" value="TRNA(ILE)-LYSIDINE SYNTHASE-RELATED"/>
    <property type="match status" value="1"/>
</dbReference>
<protein>
    <recommendedName>
        <fullName evidence="8">tRNA(Ile)-lysidine synthase</fullName>
        <ecNumber evidence="8">6.3.4.19</ecNumber>
    </recommendedName>
    <alternativeName>
        <fullName evidence="8">tRNA(Ile)-2-lysyl-cytidine synthase</fullName>
    </alternativeName>
    <alternativeName>
        <fullName evidence="8">tRNA(Ile)-lysidine synthetase</fullName>
    </alternativeName>
</protein>
<evidence type="ECO:0000256" key="6">
    <source>
        <dbReference type="ARBA" id="ARBA00022840"/>
    </source>
</evidence>
<evidence type="ECO:0000256" key="5">
    <source>
        <dbReference type="ARBA" id="ARBA00022741"/>
    </source>
</evidence>
<dbReference type="GO" id="GO:0032267">
    <property type="term" value="F:tRNA(Ile)-lysidine synthase activity"/>
    <property type="evidence" value="ECO:0007669"/>
    <property type="project" value="UniProtKB-EC"/>
</dbReference>
<comment type="function">
    <text evidence="8">Ligates lysine onto the cytidine present at position 34 of the AUA codon-specific tRNA(Ile) that contains the anticodon CAU, in an ATP-dependent manner. Cytidine is converted to lysidine, thus changing the amino acid specificity of the tRNA from methionine to isoleucine.</text>
</comment>
<evidence type="ECO:0000256" key="3">
    <source>
        <dbReference type="ARBA" id="ARBA00022598"/>
    </source>
</evidence>
<keyword evidence="4 8" id="KW-0819">tRNA processing</keyword>
<dbReference type="STRING" id="1608583.BN1356_00337"/>
<keyword evidence="6 8" id="KW-0067">ATP-binding</keyword>
<comment type="domain">
    <text evidence="8">The N-terminal region contains the highly conserved SGGXDS motif, predicted to be a P-loop motif involved in ATP binding.</text>
</comment>
<name>A0A0E4CRX0_9STRE</name>